<dbReference type="PANTHER" id="PTHR22763:SF184">
    <property type="entry name" value="E3 UBIQUITIN-PROTEIN LIGASE SYNOVIOLIN"/>
    <property type="match status" value="1"/>
</dbReference>
<evidence type="ECO:0000313" key="12">
    <source>
        <dbReference type="EMBL" id="GLB37252.1"/>
    </source>
</evidence>
<comment type="subcellular location">
    <subcellularLocation>
        <location evidence="1">Membrane</location>
    </subcellularLocation>
</comment>
<keyword evidence="3" id="KW-0808">Transferase</keyword>
<evidence type="ECO:0000256" key="9">
    <source>
        <dbReference type="ARBA" id="ARBA00023136"/>
    </source>
</evidence>
<dbReference type="GO" id="GO:0012505">
    <property type="term" value="C:endomembrane system"/>
    <property type="evidence" value="ECO:0007669"/>
    <property type="project" value="UniProtKB-SubCell"/>
</dbReference>
<proteinExistence type="predicted"/>
<keyword evidence="4 10" id="KW-0812">Transmembrane</keyword>
<dbReference type="AlphaFoldDB" id="A0A9P3PJB2"/>
<dbReference type="EMBL" id="BRPK01000004">
    <property type="protein sequence ID" value="GLB37252.1"/>
    <property type="molecule type" value="Genomic_DNA"/>
</dbReference>
<evidence type="ECO:0000313" key="13">
    <source>
        <dbReference type="Proteomes" id="UP001063166"/>
    </source>
</evidence>
<evidence type="ECO:0000256" key="5">
    <source>
        <dbReference type="ARBA" id="ARBA00022723"/>
    </source>
</evidence>
<dbReference type="Pfam" id="PF25563">
    <property type="entry name" value="TPR_SYVN1_N"/>
    <property type="match status" value="1"/>
</dbReference>
<evidence type="ECO:0000256" key="7">
    <source>
        <dbReference type="ARBA" id="ARBA00022833"/>
    </source>
</evidence>
<dbReference type="InterPro" id="IPR057992">
    <property type="entry name" value="TPR_SYVN1_N"/>
</dbReference>
<comment type="caution">
    <text evidence="12">The sequence shown here is derived from an EMBL/GenBank/DDBJ whole genome shotgun (WGS) entry which is preliminary data.</text>
</comment>
<dbReference type="GO" id="GO:0061630">
    <property type="term" value="F:ubiquitin protein ligase activity"/>
    <property type="evidence" value="ECO:0007669"/>
    <property type="project" value="UniProtKB-EC"/>
</dbReference>
<feature type="transmembrane region" description="Helical" evidence="10">
    <location>
        <begin position="23"/>
        <end position="42"/>
    </location>
</feature>
<keyword evidence="7" id="KW-0862">Zinc</keyword>
<evidence type="ECO:0000256" key="6">
    <source>
        <dbReference type="ARBA" id="ARBA00022771"/>
    </source>
</evidence>
<comment type="pathway">
    <text evidence="2">Protein modification; protein ubiquitination.</text>
</comment>
<dbReference type="GO" id="GO:0043161">
    <property type="term" value="P:proteasome-mediated ubiquitin-dependent protein catabolic process"/>
    <property type="evidence" value="ECO:0007669"/>
    <property type="project" value="TreeGrafter"/>
</dbReference>
<dbReference type="OrthoDB" id="3044342at2759"/>
<feature type="transmembrane region" description="Helical" evidence="10">
    <location>
        <begin position="160"/>
        <end position="181"/>
    </location>
</feature>
<accession>A0A9P3PJB2</accession>
<evidence type="ECO:0000256" key="2">
    <source>
        <dbReference type="ARBA" id="ARBA00004906"/>
    </source>
</evidence>
<keyword evidence="9 10" id="KW-0472">Membrane</keyword>
<evidence type="ECO:0000256" key="4">
    <source>
        <dbReference type="ARBA" id="ARBA00022692"/>
    </source>
</evidence>
<organism evidence="12 13">
    <name type="scientific">Lyophyllum shimeji</name>
    <name type="common">Hon-shimeji</name>
    <name type="synonym">Tricholoma shimeji</name>
    <dbReference type="NCBI Taxonomy" id="47721"/>
    <lineage>
        <taxon>Eukaryota</taxon>
        <taxon>Fungi</taxon>
        <taxon>Dikarya</taxon>
        <taxon>Basidiomycota</taxon>
        <taxon>Agaricomycotina</taxon>
        <taxon>Agaricomycetes</taxon>
        <taxon>Agaricomycetidae</taxon>
        <taxon>Agaricales</taxon>
        <taxon>Tricholomatineae</taxon>
        <taxon>Lyophyllaceae</taxon>
        <taxon>Lyophyllum</taxon>
    </lineage>
</organism>
<gene>
    <name evidence="12" type="primary">HRD1</name>
    <name evidence="12" type="ORF">LshimejAT787_0403030</name>
</gene>
<evidence type="ECO:0000259" key="11">
    <source>
        <dbReference type="Pfam" id="PF25563"/>
    </source>
</evidence>
<dbReference type="GO" id="GO:0036503">
    <property type="term" value="P:ERAD pathway"/>
    <property type="evidence" value="ECO:0007669"/>
    <property type="project" value="TreeGrafter"/>
</dbReference>
<dbReference type="InterPro" id="IPR050731">
    <property type="entry name" value="HRD1_E3_ubiq-ligases"/>
</dbReference>
<dbReference type="Proteomes" id="UP001063166">
    <property type="component" value="Unassembled WGS sequence"/>
</dbReference>
<dbReference type="GO" id="GO:0008270">
    <property type="term" value="F:zinc ion binding"/>
    <property type="evidence" value="ECO:0007669"/>
    <property type="project" value="UniProtKB-KW"/>
</dbReference>
<evidence type="ECO:0000256" key="3">
    <source>
        <dbReference type="ARBA" id="ARBA00022679"/>
    </source>
</evidence>
<sequence length="201" mass="23050">MPLNDVLRHRTHALASALNAHRILCYSFVSLLAVSLAIANALRNYSNFYSVAISLSKSNRSVLALANFGFLLSLFCGHVVQRIFFGTLRANEVERLYDRLWFFITESLLAFTIFRDEFDIPFALMFGFLLFVKSFHWLAGDRIEWMDQRPYPGPSPLFHLRMISLFIILWLTDFIMFLIAVESTIANGVGAWYSSQASMES</sequence>
<name>A0A9P3PJB2_LYOSH</name>
<keyword evidence="8 10" id="KW-1133">Transmembrane helix</keyword>
<feature type="transmembrane region" description="Helical" evidence="10">
    <location>
        <begin position="62"/>
        <end position="84"/>
    </location>
</feature>
<evidence type="ECO:0000256" key="10">
    <source>
        <dbReference type="SAM" id="Phobius"/>
    </source>
</evidence>
<keyword evidence="6" id="KW-0863">Zinc-finger</keyword>
<evidence type="ECO:0000256" key="1">
    <source>
        <dbReference type="ARBA" id="ARBA00004370"/>
    </source>
</evidence>
<feature type="transmembrane region" description="Helical" evidence="10">
    <location>
        <begin position="120"/>
        <end position="139"/>
    </location>
</feature>
<keyword evidence="5" id="KW-0479">Metal-binding</keyword>
<protein>
    <submittedName>
        <fullName evidence="12">RING-H2 zinc finger domain containing protein</fullName>
    </submittedName>
</protein>
<dbReference type="PANTHER" id="PTHR22763">
    <property type="entry name" value="RING ZINC FINGER PROTEIN"/>
    <property type="match status" value="1"/>
</dbReference>
<evidence type="ECO:0000256" key="8">
    <source>
        <dbReference type="ARBA" id="ARBA00022989"/>
    </source>
</evidence>
<reference evidence="12" key="1">
    <citation type="submission" date="2022-07" db="EMBL/GenBank/DDBJ databases">
        <title>The genome of Lyophyllum shimeji provides insight into the initial evolution of ectomycorrhizal fungal genome.</title>
        <authorList>
            <person name="Kobayashi Y."/>
            <person name="Shibata T."/>
            <person name="Hirakawa H."/>
            <person name="Shigenobu S."/>
            <person name="Nishiyama T."/>
            <person name="Yamada A."/>
            <person name="Hasebe M."/>
            <person name="Kawaguchi M."/>
        </authorList>
    </citation>
    <scope>NUCLEOTIDE SEQUENCE</scope>
    <source>
        <strain evidence="12">AT787</strain>
    </source>
</reference>
<keyword evidence="13" id="KW-1185">Reference proteome</keyword>
<feature type="domain" description="E3 ubiquitin-protein ligase synoviolin-like TPR repeats" evidence="11">
    <location>
        <begin position="23"/>
        <end position="188"/>
    </location>
</feature>